<dbReference type="AlphaFoldDB" id="A0AAE0WD41"/>
<protein>
    <submittedName>
        <fullName evidence="2">Uncharacterized protein</fullName>
    </submittedName>
</protein>
<keyword evidence="1" id="KW-0472">Membrane</keyword>
<keyword evidence="1" id="KW-1133">Transmembrane helix</keyword>
<gene>
    <name evidence="2" type="ORF">CHS0354_008733</name>
</gene>
<reference evidence="2" key="1">
    <citation type="journal article" date="2021" name="Genome Biol. Evol.">
        <title>A High-Quality Reference Genome for a Parasitic Bivalve with Doubly Uniparental Inheritance (Bivalvia: Unionida).</title>
        <authorList>
            <person name="Smith C.H."/>
        </authorList>
    </citation>
    <scope>NUCLEOTIDE SEQUENCE</scope>
    <source>
        <strain evidence="2">CHS0354</strain>
    </source>
</reference>
<comment type="caution">
    <text evidence="2">The sequence shown here is derived from an EMBL/GenBank/DDBJ whole genome shotgun (WGS) entry which is preliminary data.</text>
</comment>
<evidence type="ECO:0000313" key="3">
    <source>
        <dbReference type="Proteomes" id="UP001195483"/>
    </source>
</evidence>
<accession>A0AAE0WD41</accession>
<evidence type="ECO:0000313" key="2">
    <source>
        <dbReference type="EMBL" id="KAK3610873.1"/>
    </source>
</evidence>
<sequence length="84" mass="9444">MSGSDTDKKNVNGNFTVFTHSSCLGRNDTTMNARNAGHINCVVYRSVRVAIFFGGIFFIVFAGIGMYMARKRCRPEKYEDPLKI</sequence>
<organism evidence="2 3">
    <name type="scientific">Potamilus streckersoni</name>
    <dbReference type="NCBI Taxonomy" id="2493646"/>
    <lineage>
        <taxon>Eukaryota</taxon>
        <taxon>Metazoa</taxon>
        <taxon>Spiralia</taxon>
        <taxon>Lophotrochozoa</taxon>
        <taxon>Mollusca</taxon>
        <taxon>Bivalvia</taxon>
        <taxon>Autobranchia</taxon>
        <taxon>Heteroconchia</taxon>
        <taxon>Palaeoheterodonta</taxon>
        <taxon>Unionida</taxon>
        <taxon>Unionoidea</taxon>
        <taxon>Unionidae</taxon>
        <taxon>Ambleminae</taxon>
        <taxon>Lampsilini</taxon>
        <taxon>Potamilus</taxon>
    </lineage>
</organism>
<name>A0AAE0WD41_9BIVA</name>
<proteinExistence type="predicted"/>
<keyword evidence="3" id="KW-1185">Reference proteome</keyword>
<reference evidence="2" key="3">
    <citation type="submission" date="2023-05" db="EMBL/GenBank/DDBJ databases">
        <authorList>
            <person name="Smith C.H."/>
        </authorList>
    </citation>
    <scope>NUCLEOTIDE SEQUENCE</scope>
    <source>
        <strain evidence="2">CHS0354</strain>
        <tissue evidence="2">Mantle</tissue>
    </source>
</reference>
<keyword evidence="1" id="KW-0812">Transmembrane</keyword>
<feature type="transmembrane region" description="Helical" evidence="1">
    <location>
        <begin position="49"/>
        <end position="69"/>
    </location>
</feature>
<dbReference type="EMBL" id="JAEAOA010000570">
    <property type="protein sequence ID" value="KAK3610873.1"/>
    <property type="molecule type" value="Genomic_DNA"/>
</dbReference>
<reference evidence="2" key="2">
    <citation type="journal article" date="2021" name="Genome Biol. Evol.">
        <title>Developing a high-quality reference genome for a parasitic bivalve with doubly uniparental inheritance (Bivalvia: Unionida).</title>
        <authorList>
            <person name="Smith C.H."/>
        </authorList>
    </citation>
    <scope>NUCLEOTIDE SEQUENCE</scope>
    <source>
        <strain evidence="2">CHS0354</strain>
        <tissue evidence="2">Mantle</tissue>
    </source>
</reference>
<evidence type="ECO:0000256" key="1">
    <source>
        <dbReference type="SAM" id="Phobius"/>
    </source>
</evidence>
<dbReference type="Proteomes" id="UP001195483">
    <property type="component" value="Unassembled WGS sequence"/>
</dbReference>